<keyword evidence="4" id="KW-1185">Reference proteome</keyword>
<feature type="region of interest" description="Disordered" evidence="2">
    <location>
        <begin position="342"/>
        <end position="432"/>
    </location>
</feature>
<comment type="caution">
    <text evidence="3">The sequence shown here is derived from an EMBL/GenBank/DDBJ whole genome shotgun (WGS) entry which is preliminary data.</text>
</comment>
<name>X6N3L9_RETFI</name>
<evidence type="ECO:0000256" key="1">
    <source>
        <dbReference type="SAM" id="Coils"/>
    </source>
</evidence>
<feature type="compositionally biased region" description="Polar residues" evidence="2">
    <location>
        <begin position="342"/>
        <end position="356"/>
    </location>
</feature>
<gene>
    <name evidence="3" type="ORF">RFI_17356</name>
</gene>
<feature type="compositionally biased region" description="Basic and acidic residues" evidence="2">
    <location>
        <begin position="412"/>
        <end position="426"/>
    </location>
</feature>
<feature type="compositionally biased region" description="Low complexity" evidence="2">
    <location>
        <begin position="371"/>
        <end position="380"/>
    </location>
</feature>
<evidence type="ECO:0000313" key="3">
    <source>
        <dbReference type="EMBL" id="ETO19872.1"/>
    </source>
</evidence>
<feature type="compositionally biased region" description="Polar residues" evidence="2">
    <location>
        <begin position="22"/>
        <end position="39"/>
    </location>
</feature>
<feature type="region of interest" description="Disordered" evidence="2">
    <location>
        <begin position="1"/>
        <end position="39"/>
    </location>
</feature>
<reference evidence="3 4" key="1">
    <citation type="journal article" date="2013" name="Curr. Biol.">
        <title>The Genome of the Foraminiferan Reticulomyxa filosa.</title>
        <authorList>
            <person name="Glockner G."/>
            <person name="Hulsmann N."/>
            <person name="Schleicher M."/>
            <person name="Noegel A.A."/>
            <person name="Eichinger L."/>
            <person name="Gallinger C."/>
            <person name="Pawlowski J."/>
            <person name="Sierra R."/>
            <person name="Euteneuer U."/>
            <person name="Pillet L."/>
            <person name="Moustafa A."/>
            <person name="Platzer M."/>
            <person name="Groth M."/>
            <person name="Szafranski K."/>
            <person name="Schliwa M."/>
        </authorList>
    </citation>
    <scope>NUCLEOTIDE SEQUENCE [LARGE SCALE GENOMIC DNA]</scope>
</reference>
<feature type="coiled-coil region" evidence="1">
    <location>
        <begin position="182"/>
        <end position="342"/>
    </location>
</feature>
<sequence>MSISPMSNVQQQPSGQAPPWTDGTSGIANNKTVSNDSSKHTNLASMENVNSNGGVENGNITKHEVVTTCPKCSKTERDSARLLGEMENEIQEKNKRMQYHQSIADNYRTKCEKLSKEVLQKDTRIGDLISERDTFKKKCDEQMSKLYQKKDVSKANILCRFSLFQLLQSVTLLSKTRVDDNIDKIKIEMSHMTSKCEFLEKQNAEITTEKEALSKKKEKLEETIAQLETTNDQWNIKHNQTKKKKRAAIKQTEEIQEKLNTMKQTLQQTKAEMEQTNKNMKQLTEQLELEKENSNTKGQLAKDLQQQIQEKIAIINELTLHQQRQMEENRQLKMSIEQLKGQGTMTQAENIPNNETSNDKTTKRRGRPKKIATAAKATPRATKKKKTETEASSEENNEENGGDNINVTNLTEEAKEGAKNDKKNETTEVFPS</sequence>
<feature type="compositionally biased region" description="Polar residues" evidence="2">
    <location>
        <begin position="1"/>
        <end position="15"/>
    </location>
</feature>
<dbReference type="EMBL" id="ASPP01013204">
    <property type="protein sequence ID" value="ETO19872.1"/>
    <property type="molecule type" value="Genomic_DNA"/>
</dbReference>
<dbReference type="Proteomes" id="UP000023152">
    <property type="component" value="Unassembled WGS sequence"/>
</dbReference>
<proteinExistence type="predicted"/>
<dbReference type="AlphaFoldDB" id="X6N3L9"/>
<feature type="compositionally biased region" description="Acidic residues" evidence="2">
    <location>
        <begin position="391"/>
        <end position="401"/>
    </location>
</feature>
<protein>
    <submittedName>
        <fullName evidence="3">Massive surface protein MspF</fullName>
    </submittedName>
</protein>
<accession>X6N3L9</accession>
<organism evidence="3 4">
    <name type="scientific">Reticulomyxa filosa</name>
    <dbReference type="NCBI Taxonomy" id="46433"/>
    <lineage>
        <taxon>Eukaryota</taxon>
        <taxon>Sar</taxon>
        <taxon>Rhizaria</taxon>
        <taxon>Retaria</taxon>
        <taxon>Foraminifera</taxon>
        <taxon>Monothalamids</taxon>
        <taxon>Reticulomyxidae</taxon>
        <taxon>Reticulomyxa</taxon>
    </lineage>
</organism>
<evidence type="ECO:0000256" key="2">
    <source>
        <dbReference type="SAM" id="MobiDB-lite"/>
    </source>
</evidence>
<keyword evidence="1" id="KW-0175">Coiled coil</keyword>
<evidence type="ECO:0000313" key="4">
    <source>
        <dbReference type="Proteomes" id="UP000023152"/>
    </source>
</evidence>